<feature type="transmembrane region" description="Helical" evidence="2">
    <location>
        <begin position="114"/>
        <end position="133"/>
    </location>
</feature>
<organism evidence="3">
    <name type="scientific">Hexamita inflata</name>
    <dbReference type="NCBI Taxonomy" id="28002"/>
    <lineage>
        <taxon>Eukaryota</taxon>
        <taxon>Metamonada</taxon>
        <taxon>Diplomonadida</taxon>
        <taxon>Hexamitidae</taxon>
        <taxon>Hexamitinae</taxon>
        <taxon>Hexamita</taxon>
    </lineage>
</organism>
<accession>A0AA86QNM3</accession>
<dbReference type="AlphaFoldDB" id="A0AA86QNM3"/>
<evidence type="ECO:0000313" key="5">
    <source>
        <dbReference type="Proteomes" id="UP001642409"/>
    </source>
</evidence>
<evidence type="ECO:0000313" key="4">
    <source>
        <dbReference type="EMBL" id="CAL6082418.1"/>
    </source>
</evidence>
<evidence type="ECO:0000256" key="1">
    <source>
        <dbReference type="SAM" id="MobiDB-lite"/>
    </source>
</evidence>
<dbReference type="EMBL" id="CAXDID020000364">
    <property type="protein sequence ID" value="CAL6082418.1"/>
    <property type="molecule type" value="Genomic_DNA"/>
</dbReference>
<evidence type="ECO:0000313" key="3">
    <source>
        <dbReference type="EMBL" id="CAI9955085.1"/>
    </source>
</evidence>
<gene>
    <name evidence="3" type="ORF">HINF_LOCUS42730</name>
    <name evidence="4" type="ORF">HINF_LOCUS61210</name>
</gene>
<reference evidence="3" key="1">
    <citation type="submission" date="2023-06" db="EMBL/GenBank/DDBJ databases">
        <authorList>
            <person name="Kurt Z."/>
        </authorList>
    </citation>
    <scope>NUCLEOTIDE SEQUENCE</scope>
</reference>
<sequence length="261" mass="29263">MLGLNVLRHVQMKMKQTLKAPEFSVGIDSEPQQQTQSESLSQQPKLQFMTAETSGISGLDFDFKPTKPLSGQASQNTNSLQNTASGMVSAQQSTTSPGKKLVSNPFEDDQFSQYIYSLCFHSAFIYLQYIIIIQSELYTIKSKIHSIATVSSVSEHVSPFGSFSFQAFSFSRNSFGIISFYISFSFLLCVSGTKTKIKIKSINTQTKYKMQFYFQVRSGNMNTITRMQITQKPITKLIAAVFTWSGNTSPIIMKNCEPDEK</sequence>
<protein>
    <submittedName>
        <fullName evidence="4">Hypothetical_protein</fullName>
    </submittedName>
</protein>
<keyword evidence="2" id="KW-0812">Transmembrane</keyword>
<feature type="transmembrane region" description="Helical" evidence="2">
    <location>
        <begin position="174"/>
        <end position="193"/>
    </location>
</feature>
<keyword evidence="2" id="KW-1133">Transmembrane helix</keyword>
<feature type="compositionally biased region" description="Low complexity" evidence="1">
    <location>
        <begin position="29"/>
        <end position="44"/>
    </location>
</feature>
<name>A0AA86QNM3_9EUKA</name>
<reference evidence="4 5" key="2">
    <citation type="submission" date="2024-07" db="EMBL/GenBank/DDBJ databases">
        <authorList>
            <person name="Akdeniz Z."/>
        </authorList>
    </citation>
    <scope>NUCLEOTIDE SEQUENCE [LARGE SCALE GENOMIC DNA]</scope>
</reference>
<evidence type="ECO:0000256" key="2">
    <source>
        <dbReference type="SAM" id="Phobius"/>
    </source>
</evidence>
<proteinExistence type="predicted"/>
<comment type="caution">
    <text evidence="3">The sequence shown here is derived from an EMBL/GenBank/DDBJ whole genome shotgun (WGS) entry which is preliminary data.</text>
</comment>
<dbReference type="Proteomes" id="UP001642409">
    <property type="component" value="Unassembled WGS sequence"/>
</dbReference>
<keyword evidence="5" id="KW-1185">Reference proteome</keyword>
<keyword evidence="2" id="KW-0472">Membrane</keyword>
<feature type="region of interest" description="Disordered" evidence="1">
    <location>
        <begin position="22"/>
        <end position="44"/>
    </location>
</feature>
<dbReference type="EMBL" id="CATOUU010000855">
    <property type="protein sequence ID" value="CAI9955085.1"/>
    <property type="molecule type" value="Genomic_DNA"/>
</dbReference>